<evidence type="ECO:0000256" key="4">
    <source>
        <dbReference type="ARBA" id="ARBA00022900"/>
    </source>
</evidence>
<reference evidence="7 8" key="1">
    <citation type="journal article" date="2024" name="Insects">
        <title>An Improved Chromosome-Level Genome Assembly of the Firefly Pyrocoelia pectoralis.</title>
        <authorList>
            <person name="Fu X."/>
            <person name="Meyer-Rochow V.B."/>
            <person name="Ballantyne L."/>
            <person name="Zhu X."/>
        </authorList>
    </citation>
    <scope>NUCLEOTIDE SEQUENCE [LARGE SCALE GENOMIC DNA]</scope>
    <source>
        <strain evidence="7">XCY_ONT2</strain>
    </source>
</reference>
<dbReference type="AlphaFoldDB" id="A0AAN7VLR3"/>
<sequence>MSSLVVFIVSLYFAFFIQFSKATICAPLSSFKIDCDDCQCSEDGTQYSCQVGVCGLATVERRLSERRLTESPIIRIGPKRNIKN</sequence>
<organism evidence="7 8">
    <name type="scientific">Pyrocoelia pectoralis</name>
    <dbReference type="NCBI Taxonomy" id="417401"/>
    <lineage>
        <taxon>Eukaryota</taxon>
        <taxon>Metazoa</taxon>
        <taxon>Ecdysozoa</taxon>
        <taxon>Arthropoda</taxon>
        <taxon>Hexapoda</taxon>
        <taxon>Insecta</taxon>
        <taxon>Pterygota</taxon>
        <taxon>Neoptera</taxon>
        <taxon>Endopterygota</taxon>
        <taxon>Coleoptera</taxon>
        <taxon>Polyphaga</taxon>
        <taxon>Elateriformia</taxon>
        <taxon>Elateroidea</taxon>
        <taxon>Lampyridae</taxon>
        <taxon>Lampyrinae</taxon>
        <taxon>Pyrocoelia</taxon>
    </lineage>
</organism>
<dbReference type="InterPro" id="IPR036201">
    <property type="entry name" value="Pacifastin_dom_sf"/>
</dbReference>
<dbReference type="GO" id="GO:0004867">
    <property type="term" value="F:serine-type endopeptidase inhibitor activity"/>
    <property type="evidence" value="ECO:0007669"/>
    <property type="project" value="UniProtKB-KW"/>
</dbReference>
<dbReference type="EMBL" id="JAVRBK010000002">
    <property type="protein sequence ID" value="KAK5647353.1"/>
    <property type="molecule type" value="Genomic_DNA"/>
</dbReference>
<proteinExistence type="inferred from homology"/>
<gene>
    <name evidence="7" type="ORF">RI129_002245</name>
</gene>
<keyword evidence="8" id="KW-1185">Reference proteome</keyword>
<evidence type="ECO:0000313" key="8">
    <source>
        <dbReference type="Proteomes" id="UP001329430"/>
    </source>
</evidence>
<keyword evidence="6" id="KW-0732">Signal</keyword>
<evidence type="ECO:0008006" key="9">
    <source>
        <dbReference type="Google" id="ProtNLM"/>
    </source>
</evidence>
<keyword evidence="4" id="KW-0722">Serine protease inhibitor</keyword>
<protein>
    <recommendedName>
        <fullName evidence="9">Pacifastin domain-containing protein</fullName>
    </recommendedName>
</protein>
<comment type="similarity">
    <text evidence="5">Belongs to the protease inhibitor I19 family.</text>
</comment>
<evidence type="ECO:0000256" key="5">
    <source>
        <dbReference type="ARBA" id="ARBA00029459"/>
    </source>
</evidence>
<name>A0AAN7VLR3_9COLE</name>
<accession>A0AAN7VLR3</accession>
<dbReference type="SUPFAM" id="SSF57283">
    <property type="entry name" value="PMP inhibitors"/>
    <property type="match status" value="1"/>
</dbReference>
<keyword evidence="2" id="KW-0964">Secreted</keyword>
<evidence type="ECO:0000256" key="1">
    <source>
        <dbReference type="ARBA" id="ARBA00004613"/>
    </source>
</evidence>
<evidence type="ECO:0000256" key="2">
    <source>
        <dbReference type="ARBA" id="ARBA00022525"/>
    </source>
</evidence>
<evidence type="ECO:0000256" key="6">
    <source>
        <dbReference type="SAM" id="SignalP"/>
    </source>
</evidence>
<feature type="signal peptide" evidence="6">
    <location>
        <begin position="1"/>
        <end position="22"/>
    </location>
</feature>
<feature type="chain" id="PRO_5042894063" description="Pacifastin domain-containing protein" evidence="6">
    <location>
        <begin position="23"/>
        <end position="84"/>
    </location>
</feature>
<evidence type="ECO:0000313" key="7">
    <source>
        <dbReference type="EMBL" id="KAK5647353.1"/>
    </source>
</evidence>
<comment type="subcellular location">
    <subcellularLocation>
        <location evidence="1">Secreted</location>
    </subcellularLocation>
</comment>
<keyword evidence="3" id="KW-0646">Protease inhibitor</keyword>
<comment type="caution">
    <text evidence="7">The sequence shown here is derived from an EMBL/GenBank/DDBJ whole genome shotgun (WGS) entry which is preliminary data.</text>
</comment>
<dbReference type="Proteomes" id="UP001329430">
    <property type="component" value="Chromosome 2"/>
</dbReference>
<evidence type="ECO:0000256" key="3">
    <source>
        <dbReference type="ARBA" id="ARBA00022690"/>
    </source>
</evidence>
<dbReference type="GO" id="GO:0005576">
    <property type="term" value="C:extracellular region"/>
    <property type="evidence" value="ECO:0007669"/>
    <property type="project" value="UniProtKB-SubCell"/>
</dbReference>